<comment type="caution">
    <text evidence="2">The sequence shown here is derived from an EMBL/GenBank/DDBJ whole genome shotgun (WGS) entry which is preliminary data.</text>
</comment>
<evidence type="ECO:0000313" key="3">
    <source>
        <dbReference type="Proteomes" id="UP001501411"/>
    </source>
</evidence>
<evidence type="ECO:0000256" key="1">
    <source>
        <dbReference type="SAM" id="SignalP"/>
    </source>
</evidence>
<feature type="chain" id="PRO_5046261256" description="Beta-galactosidase trimerisation domain-containing protein" evidence="1">
    <location>
        <begin position="23"/>
        <end position="724"/>
    </location>
</feature>
<gene>
    <name evidence="2" type="ORF">GCM10023231_11470</name>
</gene>
<keyword evidence="3" id="KW-1185">Reference proteome</keyword>
<dbReference type="Gene3D" id="3.40.50.880">
    <property type="match status" value="1"/>
</dbReference>
<dbReference type="RefSeq" id="WP_345230764.1">
    <property type="nucleotide sequence ID" value="NZ_BAABIQ010000005.1"/>
</dbReference>
<organism evidence="2 3">
    <name type="scientific">Olivibacter ginsenosidimutans</name>
    <dbReference type="NCBI Taxonomy" id="1176537"/>
    <lineage>
        <taxon>Bacteria</taxon>
        <taxon>Pseudomonadati</taxon>
        <taxon>Bacteroidota</taxon>
        <taxon>Sphingobacteriia</taxon>
        <taxon>Sphingobacteriales</taxon>
        <taxon>Sphingobacteriaceae</taxon>
        <taxon>Olivibacter</taxon>
    </lineage>
</organism>
<protein>
    <recommendedName>
        <fullName evidence="4">Beta-galactosidase trimerisation domain-containing protein</fullName>
    </recommendedName>
</protein>
<sequence length="724" mass="82749">MQTKTTLLFLIACLAALGVARAQEKKEKTAFQTSSPWIPQIDVRSDIAIVYGANDHRDMTFEERVASWRKRGYITHFMTGIAWGQYQDYFLGKWDGKNHLSEGQVQQNGDTIWHGKYVPYIVPVKSYLEYMKTAVIKRVIDVGITSIYLEEPEFWARAGYSDAFKQEWQAYYGFPWRPQHESPENTYLSSKLKYQLYYRAIKEVSEYAKAYGKQKGLDVKVFIPTHSLVNYSSWKIVSPEASLASLPSIDGYIAQVWTGTSREPTYFNGAEKERVFENAFLEYGSMVSMTAPTGRKVFFLTDPIEDWPRDWADYKKNYQATFTAKLLYPMVNNYEVMPWPERIYTRPYKLANSDSAVLIPDYYATQMQVMVNALNNMPLSSNKVSGDNGIGVLMGNSLMFQRFPTHNGFDDPQFSNFYGQTLPLLKRGVPVQTVHLENLGYNQTLQHIQVLVMSYSNMKPMEPTVHEQLAQWVKKGGVLVYVGKDDDPYQGVMEWWNSNGNTYKTPAQHLFKLLGVKDPVKDSKMKVGKGTVYVVRQNPKDFVLQANQDKAYVQLMEQAFATANPGKTLTFKNNFYLERGPYDLVSVLDESVSEEPYVVKNRVIDLFDPKLPVLTGKVVNPGEQAFLYDLTRVENPTKPQVLASASRIYDEQVRSTSYQFISKSPVNTINSLRMWLPAKPKAVSLADTAGKAVEILEQSWDDASKTYYLRFKNDPDGTQVSVEL</sequence>
<evidence type="ECO:0008006" key="4">
    <source>
        <dbReference type="Google" id="ProtNLM"/>
    </source>
</evidence>
<accession>A0ABP9AU15</accession>
<dbReference type="InterPro" id="IPR029062">
    <property type="entry name" value="Class_I_gatase-like"/>
</dbReference>
<reference evidence="3" key="1">
    <citation type="journal article" date="2019" name="Int. J. Syst. Evol. Microbiol.">
        <title>The Global Catalogue of Microorganisms (GCM) 10K type strain sequencing project: providing services to taxonomists for standard genome sequencing and annotation.</title>
        <authorList>
            <consortium name="The Broad Institute Genomics Platform"/>
            <consortium name="The Broad Institute Genome Sequencing Center for Infectious Disease"/>
            <person name="Wu L."/>
            <person name="Ma J."/>
        </authorList>
    </citation>
    <scope>NUCLEOTIDE SEQUENCE [LARGE SCALE GENOMIC DNA]</scope>
    <source>
        <strain evidence="3">JCM 18200</strain>
    </source>
</reference>
<proteinExistence type="predicted"/>
<name>A0ABP9AU15_9SPHI</name>
<dbReference type="EMBL" id="BAABIQ010000005">
    <property type="protein sequence ID" value="GAA4785314.1"/>
    <property type="molecule type" value="Genomic_DNA"/>
</dbReference>
<evidence type="ECO:0000313" key="2">
    <source>
        <dbReference type="EMBL" id="GAA4785314.1"/>
    </source>
</evidence>
<feature type="signal peptide" evidence="1">
    <location>
        <begin position="1"/>
        <end position="22"/>
    </location>
</feature>
<dbReference type="Proteomes" id="UP001501411">
    <property type="component" value="Unassembled WGS sequence"/>
</dbReference>
<keyword evidence="1" id="KW-0732">Signal</keyword>